<evidence type="ECO:0000256" key="5">
    <source>
        <dbReference type="ARBA" id="ARBA00022692"/>
    </source>
</evidence>
<keyword evidence="5 8" id="KW-0812">Transmembrane</keyword>
<dbReference type="SUPFAM" id="SSF81345">
    <property type="entry name" value="ABC transporter involved in vitamin B12 uptake, BtuC"/>
    <property type="match status" value="1"/>
</dbReference>
<evidence type="ECO:0000256" key="8">
    <source>
        <dbReference type="SAM" id="Phobius"/>
    </source>
</evidence>
<proteinExistence type="inferred from homology"/>
<keyword evidence="4" id="KW-1003">Cell membrane</keyword>
<feature type="transmembrane region" description="Helical" evidence="8">
    <location>
        <begin position="242"/>
        <end position="267"/>
    </location>
</feature>
<keyword evidence="3" id="KW-0813">Transport</keyword>
<evidence type="ECO:0000256" key="7">
    <source>
        <dbReference type="ARBA" id="ARBA00023136"/>
    </source>
</evidence>
<comment type="caution">
    <text evidence="9">The sequence shown here is derived from an EMBL/GenBank/DDBJ whole genome shotgun (WGS) entry which is preliminary data.</text>
</comment>
<evidence type="ECO:0000256" key="4">
    <source>
        <dbReference type="ARBA" id="ARBA00022475"/>
    </source>
</evidence>
<dbReference type="InterPro" id="IPR000522">
    <property type="entry name" value="ABC_transptr_permease_BtuC"/>
</dbReference>
<dbReference type="Gene3D" id="1.10.3470.10">
    <property type="entry name" value="ABC transporter involved in vitamin B12 uptake, BtuC"/>
    <property type="match status" value="1"/>
</dbReference>
<sequence>MPRSRIWLAAGLSVTLLLGVSLASLALGIVRIPVGETLAGLFSPNDVPHRTSAVLWTIRLPRVVVAMLVGAALAISGVVMQAILRNPLGEPGITGVSAGAAVGAVASMTLGFTGSAQWGIPIAAFIGAAAVTLVLQFVLHTRRDLGSATVILIGVSLSALAGALINILVANASDDAVVRSAMFWLAGDLELRTWQHAALAVAPIVLGGAWILGRHRQLDALALGDQIAATSGVHVHRERFTLLLVASLVTGAAVAVSGVISFVGLVVPHAMRLLIGASHARLLPLSALGGALFMVVADTIARTAFGAVVVQTGVVAALIGAPVFLALLLRRGARS</sequence>
<feature type="transmembrane region" description="Helical" evidence="8">
    <location>
        <begin position="63"/>
        <end position="84"/>
    </location>
</feature>
<dbReference type="InterPro" id="IPR037294">
    <property type="entry name" value="ABC_BtuC-like"/>
</dbReference>
<feature type="transmembrane region" description="Helical" evidence="8">
    <location>
        <begin position="303"/>
        <end position="329"/>
    </location>
</feature>
<feature type="transmembrane region" description="Helical" evidence="8">
    <location>
        <begin position="118"/>
        <end position="139"/>
    </location>
</feature>
<feature type="transmembrane region" description="Helical" evidence="8">
    <location>
        <begin position="91"/>
        <end position="112"/>
    </location>
</feature>
<feature type="transmembrane region" description="Helical" evidence="8">
    <location>
        <begin position="151"/>
        <end position="173"/>
    </location>
</feature>
<dbReference type="RefSeq" id="WP_202383174.1">
    <property type="nucleotide sequence ID" value="NZ_BAAAMA010000009.1"/>
</dbReference>
<keyword evidence="10" id="KW-1185">Reference proteome</keyword>
<evidence type="ECO:0000256" key="1">
    <source>
        <dbReference type="ARBA" id="ARBA00004651"/>
    </source>
</evidence>
<dbReference type="Proteomes" id="UP001646141">
    <property type="component" value="Unassembled WGS sequence"/>
</dbReference>
<dbReference type="PANTHER" id="PTHR30472">
    <property type="entry name" value="FERRIC ENTEROBACTIN TRANSPORT SYSTEM PERMEASE PROTEIN"/>
    <property type="match status" value="1"/>
</dbReference>
<dbReference type="EMBL" id="QYAD01000005">
    <property type="protein sequence ID" value="MBL3691006.1"/>
    <property type="molecule type" value="Genomic_DNA"/>
</dbReference>
<dbReference type="Pfam" id="PF01032">
    <property type="entry name" value="FecCD"/>
    <property type="match status" value="1"/>
</dbReference>
<feature type="transmembrane region" description="Helical" evidence="8">
    <location>
        <begin position="193"/>
        <end position="213"/>
    </location>
</feature>
<accession>A0ABS1SS70</accession>
<keyword evidence="6 8" id="KW-1133">Transmembrane helix</keyword>
<keyword evidence="7 8" id="KW-0472">Membrane</keyword>
<reference evidence="9 10" key="1">
    <citation type="submission" date="2018-09" db="EMBL/GenBank/DDBJ databases">
        <title>Comparative genomics of Leucobacter spp.</title>
        <authorList>
            <person name="Reis A.C."/>
            <person name="Kolvenbach B.A."/>
            <person name="Corvini P.F.X."/>
            <person name="Nunes O.C."/>
        </authorList>
    </citation>
    <scope>NUCLEOTIDE SEQUENCE [LARGE SCALE GENOMIC DNA]</scope>
    <source>
        <strain evidence="9 10">L-1</strain>
    </source>
</reference>
<organism evidence="9 10">
    <name type="scientific">Leucobacter chromiireducens subsp. chromiireducens</name>
    <dbReference type="NCBI Taxonomy" id="660067"/>
    <lineage>
        <taxon>Bacteria</taxon>
        <taxon>Bacillati</taxon>
        <taxon>Actinomycetota</taxon>
        <taxon>Actinomycetes</taxon>
        <taxon>Micrococcales</taxon>
        <taxon>Microbacteriaceae</taxon>
        <taxon>Leucobacter</taxon>
    </lineage>
</organism>
<dbReference type="PANTHER" id="PTHR30472:SF25">
    <property type="entry name" value="ABC TRANSPORTER PERMEASE PROTEIN MJ0876-RELATED"/>
    <property type="match status" value="1"/>
</dbReference>
<dbReference type="CDD" id="cd06550">
    <property type="entry name" value="TM_ABC_iron-siderophores_like"/>
    <property type="match status" value="1"/>
</dbReference>
<comment type="subcellular location">
    <subcellularLocation>
        <location evidence="1">Cell membrane</location>
        <topology evidence="1">Multi-pass membrane protein</topology>
    </subcellularLocation>
</comment>
<evidence type="ECO:0000313" key="9">
    <source>
        <dbReference type="EMBL" id="MBL3691006.1"/>
    </source>
</evidence>
<evidence type="ECO:0000256" key="2">
    <source>
        <dbReference type="ARBA" id="ARBA00007935"/>
    </source>
</evidence>
<feature type="transmembrane region" description="Helical" evidence="8">
    <location>
        <begin position="279"/>
        <end position="297"/>
    </location>
</feature>
<comment type="similarity">
    <text evidence="2">Belongs to the binding-protein-dependent transport system permease family. FecCD subfamily.</text>
</comment>
<evidence type="ECO:0000313" key="10">
    <source>
        <dbReference type="Proteomes" id="UP001646141"/>
    </source>
</evidence>
<evidence type="ECO:0000256" key="6">
    <source>
        <dbReference type="ARBA" id="ARBA00022989"/>
    </source>
</evidence>
<gene>
    <name evidence="9" type="ORF">D3226_13750</name>
</gene>
<evidence type="ECO:0000256" key="3">
    <source>
        <dbReference type="ARBA" id="ARBA00022448"/>
    </source>
</evidence>
<protein>
    <submittedName>
        <fullName evidence="9">Iron ABC transporter permease</fullName>
    </submittedName>
</protein>
<name>A0ABS1SS70_9MICO</name>